<comment type="caution">
    <text evidence="2">The sequence shown here is derived from an EMBL/GenBank/DDBJ whole genome shotgun (WGS) entry which is preliminary data.</text>
</comment>
<accession>A0A255ZAW1</accession>
<dbReference type="EMBL" id="NOXV01000250">
    <property type="protein sequence ID" value="OYQ37750.1"/>
    <property type="molecule type" value="Genomic_DNA"/>
</dbReference>
<proteinExistence type="predicted"/>
<dbReference type="RefSeq" id="WP_094414218.1">
    <property type="nucleotide sequence ID" value="NZ_NOXV01000250.1"/>
</dbReference>
<organism evidence="2 3">
    <name type="scientific">Flavobacterium cyanobacteriorum</name>
    <dbReference type="NCBI Taxonomy" id="2022802"/>
    <lineage>
        <taxon>Bacteria</taxon>
        <taxon>Pseudomonadati</taxon>
        <taxon>Bacteroidota</taxon>
        <taxon>Flavobacteriia</taxon>
        <taxon>Flavobacteriales</taxon>
        <taxon>Flavobacteriaceae</taxon>
        <taxon>Flavobacterium</taxon>
    </lineage>
</organism>
<sequence>MSIQKNDHSEGKVAKAIESQTAKLPSDTFLWAALGSMAVSATLKIFGKNHTALFVGQWAAPFLLLGVYNKIVKVEGSDQDDSSSISRYAEPEKGFNE</sequence>
<gene>
    <name evidence="2" type="ORF">CHU92_07580</name>
</gene>
<feature type="region of interest" description="Disordered" evidence="1">
    <location>
        <begin position="76"/>
        <end position="97"/>
    </location>
</feature>
<evidence type="ECO:0000313" key="2">
    <source>
        <dbReference type="EMBL" id="OYQ37750.1"/>
    </source>
</evidence>
<dbReference type="AlphaFoldDB" id="A0A255ZAW1"/>
<protein>
    <submittedName>
        <fullName evidence="2">Uncharacterized protein</fullName>
    </submittedName>
</protein>
<name>A0A255ZAW1_9FLAO</name>
<reference evidence="2 3" key="1">
    <citation type="submission" date="2017-07" db="EMBL/GenBank/DDBJ databases">
        <title>Flavobacterium cyanobacteriorum sp. nov., isolated from cyanobacterial aggregates in a eutrophic lake.</title>
        <authorList>
            <person name="Cai H."/>
        </authorList>
    </citation>
    <scope>NUCLEOTIDE SEQUENCE [LARGE SCALE GENOMIC DNA]</scope>
    <source>
        <strain evidence="2 3">TH021</strain>
    </source>
</reference>
<dbReference type="OrthoDB" id="288286at2"/>
<keyword evidence="3" id="KW-1185">Reference proteome</keyword>
<evidence type="ECO:0000256" key="1">
    <source>
        <dbReference type="SAM" id="MobiDB-lite"/>
    </source>
</evidence>
<dbReference type="Proteomes" id="UP000216605">
    <property type="component" value="Unassembled WGS sequence"/>
</dbReference>
<evidence type="ECO:0000313" key="3">
    <source>
        <dbReference type="Proteomes" id="UP000216605"/>
    </source>
</evidence>